<gene>
    <name evidence="1" type="ORF">BCL67_10830</name>
</gene>
<name>A0A2T0YK63_9MICC</name>
<evidence type="ECO:0000313" key="2">
    <source>
        <dbReference type="Proteomes" id="UP000238217"/>
    </source>
</evidence>
<evidence type="ECO:0000313" key="1">
    <source>
        <dbReference type="EMBL" id="PRZ15570.1"/>
    </source>
</evidence>
<organism evidence="1 2">
    <name type="scientific">Nesterenkonia sandarakina</name>
    <dbReference type="NCBI Taxonomy" id="272918"/>
    <lineage>
        <taxon>Bacteria</taxon>
        <taxon>Bacillati</taxon>
        <taxon>Actinomycetota</taxon>
        <taxon>Actinomycetes</taxon>
        <taxon>Micrococcales</taxon>
        <taxon>Micrococcaceae</taxon>
        <taxon>Nesterenkonia</taxon>
    </lineage>
</organism>
<dbReference type="EMBL" id="PVTY01000008">
    <property type="protein sequence ID" value="PRZ15570.1"/>
    <property type="molecule type" value="Genomic_DNA"/>
</dbReference>
<protein>
    <submittedName>
        <fullName evidence="1">Uncharacterized protein</fullName>
    </submittedName>
</protein>
<dbReference type="AlphaFoldDB" id="A0A2T0YK63"/>
<sequence length="40" mass="4099">MADRLFCLALVVLAGAFWSQTTELPGPTGGAALVRPSSHG</sequence>
<proteinExistence type="predicted"/>
<dbReference type="RefSeq" id="WP_258174880.1">
    <property type="nucleotide sequence ID" value="NZ_PVTY01000008.1"/>
</dbReference>
<reference evidence="1 2" key="1">
    <citation type="submission" date="2018-03" db="EMBL/GenBank/DDBJ databases">
        <title>Comparative analysis of microorganisms from saline springs in Andes Mountain Range, Colombia.</title>
        <authorList>
            <person name="Rubin E."/>
        </authorList>
    </citation>
    <scope>NUCLEOTIDE SEQUENCE [LARGE SCALE GENOMIC DNA]</scope>
    <source>
        <strain evidence="1 2">CG 35</strain>
    </source>
</reference>
<dbReference type="Proteomes" id="UP000238217">
    <property type="component" value="Unassembled WGS sequence"/>
</dbReference>
<keyword evidence="2" id="KW-1185">Reference proteome</keyword>
<comment type="caution">
    <text evidence="1">The sequence shown here is derived from an EMBL/GenBank/DDBJ whole genome shotgun (WGS) entry which is preliminary data.</text>
</comment>
<accession>A0A2T0YK63</accession>